<feature type="chain" id="PRO_5041956956" description="Transmembrane protein" evidence="3">
    <location>
        <begin position="19"/>
        <end position="246"/>
    </location>
</feature>
<organism evidence="4 5">
    <name type="scientific">Roridomyces roridus</name>
    <dbReference type="NCBI Taxonomy" id="1738132"/>
    <lineage>
        <taxon>Eukaryota</taxon>
        <taxon>Fungi</taxon>
        <taxon>Dikarya</taxon>
        <taxon>Basidiomycota</taxon>
        <taxon>Agaricomycotina</taxon>
        <taxon>Agaricomycetes</taxon>
        <taxon>Agaricomycetidae</taxon>
        <taxon>Agaricales</taxon>
        <taxon>Marasmiineae</taxon>
        <taxon>Mycenaceae</taxon>
        <taxon>Roridomyces</taxon>
    </lineage>
</organism>
<evidence type="ECO:0000313" key="5">
    <source>
        <dbReference type="Proteomes" id="UP001221142"/>
    </source>
</evidence>
<feature type="signal peptide" evidence="3">
    <location>
        <begin position="1"/>
        <end position="18"/>
    </location>
</feature>
<evidence type="ECO:0000313" key="4">
    <source>
        <dbReference type="EMBL" id="KAJ7644668.1"/>
    </source>
</evidence>
<feature type="transmembrane region" description="Helical" evidence="2">
    <location>
        <begin position="122"/>
        <end position="141"/>
    </location>
</feature>
<keyword evidence="2" id="KW-0812">Transmembrane</keyword>
<dbReference type="Proteomes" id="UP001221142">
    <property type="component" value="Unassembled WGS sequence"/>
</dbReference>
<name>A0AAD7CCA8_9AGAR</name>
<keyword evidence="3" id="KW-0732">Signal</keyword>
<gene>
    <name evidence="4" type="ORF">FB45DRAFT_999633</name>
</gene>
<proteinExistence type="predicted"/>
<sequence length="246" mass="26142">MYFPVTFTLLAWLAFVVAVPTDAPISSIPIPPSELWVALDATTTALLYAEATGLCDPRLSVTGTHPPASTRTTTQLDSPPAGSSSVESDSYDIKLLPAMLDDESNAGETRGMPISHAVIGKIVGGFALFIAVNVVFFCVWCHRRQATTNNTVPASSRPQPRVTVTVAGGTRWRPRSSTRSSTNTVASLWRGSQDRGTTPPADDESTIAGSPTSPFGHGQDVQMLPFPTTPPVPPTPVYHTGDYYAA</sequence>
<feature type="compositionally biased region" description="Low complexity" evidence="1">
    <location>
        <begin position="175"/>
        <end position="184"/>
    </location>
</feature>
<dbReference type="AlphaFoldDB" id="A0AAD7CCA8"/>
<evidence type="ECO:0000256" key="2">
    <source>
        <dbReference type="SAM" id="Phobius"/>
    </source>
</evidence>
<evidence type="ECO:0000256" key="3">
    <source>
        <dbReference type="SAM" id="SignalP"/>
    </source>
</evidence>
<evidence type="ECO:0008006" key="6">
    <source>
        <dbReference type="Google" id="ProtNLM"/>
    </source>
</evidence>
<keyword evidence="2" id="KW-1133">Transmembrane helix</keyword>
<protein>
    <recommendedName>
        <fullName evidence="6">Transmembrane protein</fullName>
    </recommendedName>
</protein>
<feature type="region of interest" description="Disordered" evidence="1">
    <location>
        <begin position="171"/>
        <end position="246"/>
    </location>
</feature>
<accession>A0AAD7CCA8</accession>
<reference evidence="4" key="1">
    <citation type="submission" date="2023-03" db="EMBL/GenBank/DDBJ databases">
        <title>Massive genome expansion in bonnet fungi (Mycena s.s.) driven by repeated elements and novel gene families across ecological guilds.</title>
        <authorList>
            <consortium name="Lawrence Berkeley National Laboratory"/>
            <person name="Harder C.B."/>
            <person name="Miyauchi S."/>
            <person name="Viragh M."/>
            <person name="Kuo A."/>
            <person name="Thoen E."/>
            <person name="Andreopoulos B."/>
            <person name="Lu D."/>
            <person name="Skrede I."/>
            <person name="Drula E."/>
            <person name="Henrissat B."/>
            <person name="Morin E."/>
            <person name="Kohler A."/>
            <person name="Barry K."/>
            <person name="LaButti K."/>
            <person name="Morin E."/>
            <person name="Salamov A."/>
            <person name="Lipzen A."/>
            <person name="Mereny Z."/>
            <person name="Hegedus B."/>
            <person name="Baldrian P."/>
            <person name="Stursova M."/>
            <person name="Weitz H."/>
            <person name="Taylor A."/>
            <person name="Grigoriev I.V."/>
            <person name="Nagy L.G."/>
            <person name="Martin F."/>
            <person name="Kauserud H."/>
        </authorList>
    </citation>
    <scope>NUCLEOTIDE SEQUENCE</scope>
    <source>
        <strain evidence="4">9284</strain>
    </source>
</reference>
<evidence type="ECO:0000256" key="1">
    <source>
        <dbReference type="SAM" id="MobiDB-lite"/>
    </source>
</evidence>
<feature type="compositionally biased region" description="Polar residues" evidence="1">
    <location>
        <begin position="61"/>
        <end position="88"/>
    </location>
</feature>
<feature type="region of interest" description="Disordered" evidence="1">
    <location>
        <begin position="59"/>
        <end position="89"/>
    </location>
</feature>
<keyword evidence="5" id="KW-1185">Reference proteome</keyword>
<keyword evidence="2" id="KW-0472">Membrane</keyword>
<comment type="caution">
    <text evidence="4">The sequence shown here is derived from an EMBL/GenBank/DDBJ whole genome shotgun (WGS) entry which is preliminary data.</text>
</comment>
<dbReference type="EMBL" id="JARKIF010000003">
    <property type="protein sequence ID" value="KAJ7644668.1"/>
    <property type="molecule type" value="Genomic_DNA"/>
</dbReference>
<feature type="compositionally biased region" description="Pro residues" evidence="1">
    <location>
        <begin position="227"/>
        <end position="236"/>
    </location>
</feature>